<feature type="signal peptide" evidence="1">
    <location>
        <begin position="1"/>
        <end position="20"/>
    </location>
</feature>
<evidence type="ECO:0000259" key="2">
    <source>
        <dbReference type="Pfam" id="PF04200"/>
    </source>
</evidence>
<name>B3PMF6_META1</name>
<dbReference type="EMBL" id="CP001047">
    <property type="protein sequence ID" value="ACF07208.1"/>
    <property type="molecule type" value="Genomic_DNA"/>
</dbReference>
<dbReference type="eggNOG" id="ENOG5031YXK">
    <property type="taxonomic scope" value="Bacteria"/>
</dbReference>
<dbReference type="HOGENOM" id="CLU_246266_0_0_14"/>
<evidence type="ECO:0000313" key="4">
    <source>
        <dbReference type="Proteomes" id="UP000008812"/>
    </source>
</evidence>
<feature type="domain" description="Lipoprotein-associated type-17" evidence="2">
    <location>
        <begin position="229"/>
        <end position="307"/>
    </location>
</feature>
<dbReference type="Proteomes" id="UP000008812">
    <property type="component" value="Chromosome"/>
</dbReference>
<keyword evidence="1" id="KW-0732">Signal</keyword>
<feature type="chain" id="PRO_5002796815" evidence="1">
    <location>
        <begin position="21"/>
        <end position="1553"/>
    </location>
</feature>
<dbReference type="Pfam" id="PF04200">
    <property type="entry name" value="Lipoprotein_17"/>
    <property type="match status" value="8"/>
</dbReference>
<dbReference type="STRING" id="243272.MARTH_orf324"/>
<protein>
    <submittedName>
        <fullName evidence="3">Conserved hypothetical lipoprotein</fullName>
    </submittedName>
</protein>
<feature type="domain" description="Lipoprotein-associated type-17" evidence="2">
    <location>
        <begin position="647"/>
        <end position="723"/>
    </location>
</feature>
<evidence type="ECO:0000313" key="3">
    <source>
        <dbReference type="EMBL" id="ACF07208.1"/>
    </source>
</evidence>
<dbReference type="KEGG" id="mat:MARTH_orf324"/>
<accession>B3PMF6</accession>
<evidence type="ECO:0000256" key="1">
    <source>
        <dbReference type="SAM" id="SignalP"/>
    </source>
</evidence>
<keyword evidence="4" id="KW-1185">Reference proteome</keyword>
<keyword evidence="3" id="KW-0449">Lipoprotein</keyword>
<feature type="domain" description="Lipoprotein-associated type-17" evidence="2">
    <location>
        <begin position="338"/>
        <end position="413"/>
    </location>
</feature>
<organism evidence="3 4">
    <name type="scientific">Metamycoplasma arthritidis (strain 158L3-1)</name>
    <name type="common">Mycoplasma arthritidis</name>
    <dbReference type="NCBI Taxonomy" id="243272"/>
    <lineage>
        <taxon>Bacteria</taxon>
        <taxon>Bacillati</taxon>
        <taxon>Mycoplasmatota</taxon>
        <taxon>Mycoplasmoidales</taxon>
        <taxon>Metamycoplasmataceae</taxon>
        <taxon>Metamycoplasma</taxon>
    </lineage>
</organism>
<reference evidence="3 4" key="1">
    <citation type="journal article" date="2008" name="Infect. Immun.">
        <title>Genome of Mycoplasma arthritidis.</title>
        <authorList>
            <person name="Dybvig K."/>
            <person name="Zuhua C."/>
            <person name="Lao P."/>
            <person name="Jordan D.S."/>
            <person name="French C.T."/>
            <person name="Tu A.H."/>
            <person name="Loraine A.E."/>
        </authorList>
    </citation>
    <scope>NUCLEOTIDE SEQUENCE [LARGE SCALE GENOMIC DNA]</scope>
    <source>
        <strain evidence="3 4">158L3-1</strain>
    </source>
</reference>
<feature type="domain" description="Lipoprotein-associated type-17" evidence="2">
    <location>
        <begin position="430"/>
        <end position="514"/>
    </location>
</feature>
<feature type="domain" description="Lipoprotein-associated type-17" evidence="2">
    <location>
        <begin position="549"/>
        <end position="622"/>
    </location>
</feature>
<sequence>MKKKWNKKLISLLTITTATATGALALSCSSIEEILKSALGKTGTTNYIGVTKGFDKSKVLPSDFKPDFLEYPKNENGIYFRIAKITPNNHNGTLVVSYFLEKKATNGEWIKSQLREYQITGFKTYNDLATDYLKKVEVKNNKSNQQNYLPSEYAQNESNFIFKNIPDDYELKKEILVDDEAGTITIKYHLINKKLNSKSITTQKVFDGFDTNLKRKTRLEVARLNELFNETNTLEVTSAKKSLFPSKLTADDFKNKKEDAEIVITAIKAQNDALGTVQVSFYLKSTKKGLEHLKTEEKTITLEGFLTTEEHKQNLREAEKNRLNGLLSTQEVAIDDKNPTTKKDRLASSITKGNLEAKLLGYSDVSVKILQISYDEETGKVTATVALTSRIASLNEEVESTKTKQVAINGYLTLAEHHARLEKARLETILNNINGLEPKNSDVKFSELLPSQINAKEHFKLQYDDYEIEVLSSDKIDDEKGILELTIRIRSLKPNFKGLMSESTKKITLSGFETTASLRIKTLRKQTIEELNNKLSSAQFETQLLNGLDAKKAETLPSQALDLANYKVALKNGSERVKILNARADDENGTITLKVKLVTHNDELNEDLESSNTREITIGGFITKAEFEKRQEIERLDSLLNNLDILSLVNNLNKENLLASEVTKDSFKTDIGADYQAIITKIVETNIEAGTIKLKLKLLSRKTQFNNLESSFEKEITISGFLTKSRYIQNQKSSLNGLLKTLSPSISLNNFDKDNNHAGLVKKENLDINLNNATLTLGNVIFEAIENGSKLKIRFKVRKYDSKIGETIESDEEFTHIIKGFLTKAKFDELARLNELIQYQDLITFKEDSIKTKAASSISASDLKLNDALYGNKIINTEVVYESIKPNPQTGQLEVTYHLKSKVHSDIKTKSKTIVLMALSDEQYRINSLANNFDFEFDRSKISSEVYSINTLKDYLSHPENLAAWINKKQLQDVQIKTKNVSVEYDAVTKTIYVKYEVYLQSTKDPNVKSKTFVKDKINFTDLLLANAFDKYKELINLEIKNKATAEVFDPHKLDKNTYSKILKFKELEDFLGLWESITKSVSFSDPDDNNGTVTAKLSIEYREYKITVSRTIFGLGTKEKIKNHNDIEVPKEIARLNNLIKTLKAKYTGTSIKHQPLEEVSQTDFDFNNPDDTYVDFVHVDKIKAVNSKEKQNKFVGKVRLGSKRPGFEDIFSLEIYSFEEKGFSVKKHDQETKQTIESELPTLKQNYHQKQKEQMIAEGLKKLANNKQYLADVTKEQFEKFNGILEQALVDSFNQTLEVIIDGYGNSQEVRELYRLFYQVFVNQSPHMLNFFTVAANGPKQKPYLFLGPRGINTLKNLVLFAQHVGPWSRAMFQVMKDNAKLLESFLDKYIDGLVEFPQLRSIINDPQKSNIIKETVKNLINYVIEFYYTFDWNVLTSKEAADKQKDYSGGAGRPPFILGSAWRDFFSTDKFIEPKHDAKSSYRDLTSQMKKLVDDNKLTQQEHDLIFQKLKDAIFPILNIFGKLNQPIYNAFKEIVGSFNEIEEAKNKND</sequence>
<proteinExistence type="predicted"/>
<feature type="domain" description="Lipoprotein-associated type-17" evidence="2">
    <location>
        <begin position="133"/>
        <end position="211"/>
    </location>
</feature>
<feature type="domain" description="Lipoprotein-associated type-17" evidence="2">
    <location>
        <begin position="843"/>
        <end position="914"/>
    </location>
</feature>
<gene>
    <name evidence="3" type="ordered locus">MARTH_orf324</name>
</gene>
<dbReference type="RefSeq" id="WP_012498165.1">
    <property type="nucleotide sequence ID" value="NC_011025.1"/>
</dbReference>
<dbReference type="PROSITE" id="PS51257">
    <property type="entry name" value="PROKAR_LIPOPROTEIN"/>
    <property type="match status" value="1"/>
</dbReference>
<dbReference type="InterPro" id="IPR007326">
    <property type="entry name" value="Lipoprotein-assoc_dom"/>
</dbReference>
<feature type="domain" description="Lipoprotein-associated type-17" evidence="2">
    <location>
        <begin position="55"/>
        <end position="124"/>
    </location>
</feature>